<dbReference type="NCBIfam" id="TIGR01691">
    <property type="entry name" value="enolase-ppase"/>
    <property type="match status" value="1"/>
</dbReference>
<dbReference type="SUPFAM" id="SSF56784">
    <property type="entry name" value="HAD-like"/>
    <property type="match status" value="1"/>
</dbReference>
<keyword evidence="3 4" id="KW-0486">Methionine biosynthesis</keyword>
<evidence type="ECO:0000256" key="3">
    <source>
        <dbReference type="ARBA" id="ARBA00023167"/>
    </source>
</evidence>
<dbReference type="InterPro" id="IPR023214">
    <property type="entry name" value="HAD_sf"/>
</dbReference>
<dbReference type="SFLD" id="SFLDG01129">
    <property type="entry name" value="C1.5:_HAD__Beta-PGM__Phosphata"/>
    <property type="match status" value="1"/>
</dbReference>
<dbReference type="EC" id="3.1.3.77" evidence="4"/>
<dbReference type="NCBIfam" id="TIGR01549">
    <property type="entry name" value="HAD-SF-IA-v1"/>
    <property type="match status" value="1"/>
</dbReference>
<reference evidence="5 6" key="1">
    <citation type="submission" date="2017-05" db="EMBL/GenBank/DDBJ databases">
        <title>Genomic insights into alkan degradation activity of Oleiphilus messinensis.</title>
        <authorList>
            <person name="Kozyavkin S.A."/>
            <person name="Slesarev A.I."/>
            <person name="Golyshin P.N."/>
            <person name="Korzhenkov A."/>
            <person name="Golyshina O.N."/>
            <person name="Toshchakov S.V."/>
        </authorList>
    </citation>
    <scope>NUCLEOTIDE SEQUENCE [LARGE SCALE GENOMIC DNA]</scope>
    <source>
        <strain evidence="5 6">ME102</strain>
    </source>
</reference>
<evidence type="ECO:0000256" key="4">
    <source>
        <dbReference type="HAMAP-Rule" id="MF_01681"/>
    </source>
</evidence>
<protein>
    <recommendedName>
        <fullName evidence="4">Enolase-phosphatase E1</fullName>
        <ecNumber evidence="4">3.1.3.77</ecNumber>
    </recommendedName>
    <alternativeName>
        <fullName evidence="4">2,3-diketo-5-methylthio-1-phosphopentane phosphatase</fullName>
    </alternativeName>
</protein>
<dbReference type="Gene3D" id="3.40.50.1000">
    <property type="entry name" value="HAD superfamily/HAD-like"/>
    <property type="match status" value="1"/>
</dbReference>
<dbReference type="NCBIfam" id="TIGR01509">
    <property type="entry name" value="HAD-SF-IA-v3"/>
    <property type="match status" value="1"/>
</dbReference>
<dbReference type="FunFam" id="3.40.50.1000:FF:000079">
    <property type="entry name" value="Enolase-phosphatase E1"/>
    <property type="match status" value="1"/>
</dbReference>
<dbReference type="EMBL" id="CP021425">
    <property type="protein sequence ID" value="ARU57686.1"/>
    <property type="molecule type" value="Genomic_DNA"/>
</dbReference>
<dbReference type="HAMAP" id="MF_01681">
    <property type="entry name" value="Salvage_MtnC"/>
    <property type="match status" value="1"/>
</dbReference>
<dbReference type="GO" id="GO:0019509">
    <property type="term" value="P:L-methionine salvage from methylthioadenosine"/>
    <property type="evidence" value="ECO:0007669"/>
    <property type="project" value="UniProtKB-UniRule"/>
</dbReference>
<dbReference type="GO" id="GO:0043716">
    <property type="term" value="F:2-hydroxy-3-keto-5-methylthiopentenyl-1-phosphate phosphatase activity"/>
    <property type="evidence" value="ECO:0007669"/>
    <property type="project" value="UniProtKB-UniRule"/>
</dbReference>
<dbReference type="InterPro" id="IPR023943">
    <property type="entry name" value="Enolase-ppase_E1"/>
</dbReference>
<dbReference type="InterPro" id="IPR036412">
    <property type="entry name" value="HAD-like_sf"/>
</dbReference>
<dbReference type="SFLD" id="SFLDF00044">
    <property type="entry name" value="enolase-phosphatase"/>
    <property type="match status" value="1"/>
</dbReference>
<comment type="function">
    <text evidence="4">Bifunctional enzyme that catalyzes the enolization of 2,3-diketo-5-methylthiopentyl-1-phosphate (DK-MTP-1-P) into the intermediate 2-hydroxy-3-keto-5-methylthiopentenyl-1-phosphate (HK-MTPenyl-1-P), which is then dephosphorylated to form the acireductone 1,2-dihydroxy-3-keto-5-methylthiopentene (DHK-MTPene).</text>
</comment>
<comment type="pathway">
    <text evidence="4">Amino-acid biosynthesis; L-methionine biosynthesis via salvage pathway; L-methionine from S-methyl-5-thio-alpha-D-ribose 1-phosphate: step 4/6.</text>
</comment>
<dbReference type="AlphaFoldDB" id="A0A1Y0ID37"/>
<dbReference type="CDD" id="cd01629">
    <property type="entry name" value="HAD_EP"/>
    <property type="match status" value="1"/>
</dbReference>
<evidence type="ECO:0000256" key="2">
    <source>
        <dbReference type="ARBA" id="ARBA00022801"/>
    </source>
</evidence>
<comment type="cofactor">
    <cofactor evidence="4">
        <name>Mg(2+)</name>
        <dbReference type="ChEBI" id="CHEBI:18420"/>
    </cofactor>
    <text evidence="4">Binds 1 Mg(2+) ion per subunit.</text>
</comment>
<comment type="pathway">
    <text evidence="4">Amino-acid biosynthesis; L-methionine biosynthesis via salvage pathway; L-methionine from S-methyl-5-thio-alpha-D-ribose 1-phosphate: step 3/6.</text>
</comment>
<evidence type="ECO:0000313" key="5">
    <source>
        <dbReference type="EMBL" id="ARU57686.1"/>
    </source>
</evidence>
<dbReference type="UniPathway" id="UPA00904">
    <property type="reaction ID" value="UER00876"/>
</dbReference>
<dbReference type="PANTHER" id="PTHR20371:SF1">
    <property type="entry name" value="ENOLASE-PHOSPHATASE E1"/>
    <property type="match status" value="1"/>
</dbReference>
<comment type="catalytic activity">
    <reaction evidence="4">
        <text>5-methylsulfanyl-2,3-dioxopentyl phosphate + H2O = 1,2-dihydroxy-5-(methylsulfanyl)pent-1-en-3-one + phosphate</text>
        <dbReference type="Rhea" id="RHEA:21700"/>
        <dbReference type="ChEBI" id="CHEBI:15377"/>
        <dbReference type="ChEBI" id="CHEBI:43474"/>
        <dbReference type="ChEBI" id="CHEBI:49252"/>
        <dbReference type="ChEBI" id="CHEBI:58828"/>
        <dbReference type="EC" id="3.1.3.77"/>
    </reaction>
</comment>
<name>A0A1Y0ID37_9GAMM</name>
<comment type="subunit">
    <text evidence="4">Monomer.</text>
</comment>
<dbReference type="SFLD" id="SFLDG01133">
    <property type="entry name" value="C1.5.4:_Enolase-phosphatase_Li"/>
    <property type="match status" value="1"/>
</dbReference>
<dbReference type="KEGG" id="ome:OLMES_3659"/>
<dbReference type="Pfam" id="PF00702">
    <property type="entry name" value="Hydrolase"/>
    <property type="match status" value="1"/>
</dbReference>
<dbReference type="GO" id="GO:0043874">
    <property type="term" value="F:acireductone synthase activity"/>
    <property type="evidence" value="ECO:0007669"/>
    <property type="project" value="UniProtKB-EC"/>
</dbReference>
<dbReference type="Proteomes" id="UP000196027">
    <property type="component" value="Chromosome"/>
</dbReference>
<gene>
    <name evidence="4" type="primary">mtnC</name>
    <name evidence="5" type="ORF">OLMES_3659</name>
</gene>
<dbReference type="RefSeq" id="WP_232465142.1">
    <property type="nucleotide sequence ID" value="NZ_CP021425.1"/>
</dbReference>
<sequence length="237" mass="26134">MTSGPKISTIVTDIEGTTSSIRFVHEVLFPYAAEHMARFVQQNQAREDVAALLADVVALAGLPDDNIDGVVAQLQQWIQDDQKITPLKTLQGLLWQEGYEQGHFKGHVYADANANLRAWAETGMALYVYSSGSVAAQKLIFGYSEFGDLTPCFKGYFDTHIGAKREVQSYRNILSELGVTPEQVLFLSDIEAELEAASAAGMQTVWLVRDGEIPAAGAQYEVARDFDEVNQWLIGTR</sequence>
<keyword evidence="4" id="KW-0460">Magnesium</keyword>
<dbReference type="Gene3D" id="1.10.720.60">
    <property type="match status" value="1"/>
</dbReference>
<proteinExistence type="inferred from homology"/>
<keyword evidence="4" id="KW-0479">Metal-binding</keyword>
<keyword evidence="6" id="KW-1185">Reference proteome</keyword>
<keyword evidence="1 4" id="KW-0028">Amino-acid biosynthesis</keyword>
<comment type="similarity">
    <text evidence="4">Belongs to the HAD-like hydrolase superfamily. MasA/MtnC family.</text>
</comment>
<dbReference type="GO" id="GO:0043715">
    <property type="term" value="F:2,3-diketo-5-methylthiopentyl-1-phosphate enolase activity"/>
    <property type="evidence" value="ECO:0007669"/>
    <property type="project" value="UniProtKB-UniRule"/>
</dbReference>
<keyword evidence="2 4" id="KW-0378">Hydrolase</keyword>
<evidence type="ECO:0000256" key="1">
    <source>
        <dbReference type="ARBA" id="ARBA00022605"/>
    </source>
</evidence>
<evidence type="ECO:0000313" key="6">
    <source>
        <dbReference type="Proteomes" id="UP000196027"/>
    </source>
</evidence>
<organism evidence="5 6">
    <name type="scientific">Oleiphilus messinensis</name>
    <dbReference type="NCBI Taxonomy" id="141451"/>
    <lineage>
        <taxon>Bacteria</taxon>
        <taxon>Pseudomonadati</taxon>
        <taxon>Pseudomonadota</taxon>
        <taxon>Gammaproteobacteria</taxon>
        <taxon>Oceanospirillales</taxon>
        <taxon>Oleiphilaceae</taxon>
        <taxon>Oleiphilus</taxon>
    </lineage>
</organism>
<dbReference type="PANTHER" id="PTHR20371">
    <property type="entry name" value="ENOLASE-PHOSPHATASE E1"/>
    <property type="match status" value="1"/>
</dbReference>
<dbReference type="SFLD" id="SFLDS00003">
    <property type="entry name" value="Haloacid_Dehalogenase"/>
    <property type="match status" value="1"/>
</dbReference>
<dbReference type="InterPro" id="IPR006439">
    <property type="entry name" value="HAD-SF_hydro_IA"/>
</dbReference>
<accession>A0A1Y0ID37</accession>
<dbReference type="GO" id="GO:0000287">
    <property type="term" value="F:magnesium ion binding"/>
    <property type="evidence" value="ECO:0007669"/>
    <property type="project" value="UniProtKB-UniRule"/>
</dbReference>